<evidence type="ECO:0000313" key="3">
    <source>
        <dbReference type="Proteomes" id="UP000275267"/>
    </source>
</evidence>
<feature type="compositionally biased region" description="Basic and acidic residues" evidence="1">
    <location>
        <begin position="273"/>
        <end position="293"/>
    </location>
</feature>
<feature type="compositionally biased region" description="Polar residues" evidence="1">
    <location>
        <begin position="301"/>
        <end position="311"/>
    </location>
</feature>
<evidence type="ECO:0000313" key="2">
    <source>
        <dbReference type="EMBL" id="RLM58129.1"/>
    </source>
</evidence>
<dbReference type="InterPro" id="IPR036875">
    <property type="entry name" value="Znf_CCHC_sf"/>
</dbReference>
<feature type="region of interest" description="Disordered" evidence="1">
    <location>
        <begin position="1"/>
        <end position="44"/>
    </location>
</feature>
<feature type="region of interest" description="Disordered" evidence="1">
    <location>
        <begin position="400"/>
        <end position="426"/>
    </location>
</feature>
<proteinExistence type="predicted"/>
<dbReference type="OrthoDB" id="2425403at2759"/>
<feature type="region of interest" description="Disordered" evidence="1">
    <location>
        <begin position="334"/>
        <end position="372"/>
    </location>
</feature>
<gene>
    <name evidence="2" type="ORF">C2845_PM18G08480</name>
</gene>
<evidence type="ECO:0008006" key="4">
    <source>
        <dbReference type="Google" id="ProtNLM"/>
    </source>
</evidence>
<feature type="compositionally biased region" description="Low complexity" evidence="1">
    <location>
        <begin position="413"/>
        <end position="426"/>
    </location>
</feature>
<keyword evidence="3" id="KW-1185">Reference proteome</keyword>
<dbReference type="GO" id="GO:0003676">
    <property type="term" value="F:nucleic acid binding"/>
    <property type="evidence" value="ECO:0007669"/>
    <property type="project" value="InterPro"/>
</dbReference>
<sequence length="469" mass="49943">MSSATADSYPEGVGSCRPPSPLTPTPTSPAPAAHRGASVRRQLDFTDADADAGAGAGGNLEIDEFFLSAMDDIERGYSEAKRRAPPCVCRRGECAVWQDEQSCRWMYVCSAQQKCKYVALCEEVGLSSESQPAVRSNPKPSNPYVLTTPSSHVPEPATPINIVNLRGAGATTPANVNPQAPLNSTFQGAGTTTPVHVSAQGAGSAAVVKVSPQGARSKDAWPTCKCTAGKCKVLRVDGEDYYVCPIPKGQGACSHKVPVHAHAVANDLLQTGDDNRRGDKDLKDKPAEKEAHGNNHLVQLGDNNANGTVNPTHADDNEWPFDVINEEIVPTAEATPRAEVHQGSPSMLRQPIATETPTKSPAPPYSTRSPMTPRSNDICFRCREKGHYMRDFPRNHACAMPPGTSMRDGPKCSATPSRAPASSSTPSHLLASFNLAMEEDETFDLPEKLISLVFSSLAPVPPCLQVPCG</sequence>
<comment type="caution">
    <text evidence="2">The sequence shown here is derived from an EMBL/GenBank/DDBJ whole genome shotgun (WGS) entry which is preliminary data.</text>
</comment>
<dbReference type="EMBL" id="PQIB02000017">
    <property type="protein sequence ID" value="RLM58129.1"/>
    <property type="molecule type" value="Genomic_DNA"/>
</dbReference>
<feature type="compositionally biased region" description="Polar residues" evidence="1">
    <location>
        <begin position="343"/>
        <end position="359"/>
    </location>
</feature>
<dbReference type="AlphaFoldDB" id="A0A3L6PLF0"/>
<dbReference type="GO" id="GO:0008270">
    <property type="term" value="F:zinc ion binding"/>
    <property type="evidence" value="ECO:0007669"/>
    <property type="project" value="InterPro"/>
</dbReference>
<accession>A0A3L6PLF0</accession>
<organism evidence="2 3">
    <name type="scientific">Panicum miliaceum</name>
    <name type="common">Proso millet</name>
    <name type="synonym">Broomcorn millet</name>
    <dbReference type="NCBI Taxonomy" id="4540"/>
    <lineage>
        <taxon>Eukaryota</taxon>
        <taxon>Viridiplantae</taxon>
        <taxon>Streptophyta</taxon>
        <taxon>Embryophyta</taxon>
        <taxon>Tracheophyta</taxon>
        <taxon>Spermatophyta</taxon>
        <taxon>Magnoliopsida</taxon>
        <taxon>Liliopsida</taxon>
        <taxon>Poales</taxon>
        <taxon>Poaceae</taxon>
        <taxon>PACMAD clade</taxon>
        <taxon>Panicoideae</taxon>
        <taxon>Panicodae</taxon>
        <taxon>Paniceae</taxon>
        <taxon>Panicinae</taxon>
        <taxon>Panicum</taxon>
        <taxon>Panicum sect. Panicum</taxon>
    </lineage>
</organism>
<reference evidence="3" key="1">
    <citation type="journal article" date="2019" name="Nat. Commun.">
        <title>The genome of broomcorn millet.</title>
        <authorList>
            <person name="Zou C."/>
            <person name="Miki D."/>
            <person name="Li D."/>
            <person name="Tang Q."/>
            <person name="Xiao L."/>
            <person name="Rajput S."/>
            <person name="Deng P."/>
            <person name="Jia W."/>
            <person name="Huang R."/>
            <person name="Zhang M."/>
            <person name="Sun Y."/>
            <person name="Hu J."/>
            <person name="Fu X."/>
            <person name="Schnable P.S."/>
            <person name="Li F."/>
            <person name="Zhang H."/>
            <person name="Feng B."/>
            <person name="Zhu X."/>
            <person name="Liu R."/>
            <person name="Schnable J.C."/>
            <person name="Zhu J.-K."/>
            <person name="Zhang H."/>
        </authorList>
    </citation>
    <scope>NUCLEOTIDE SEQUENCE [LARGE SCALE GENOMIC DNA]</scope>
</reference>
<evidence type="ECO:0000256" key="1">
    <source>
        <dbReference type="SAM" id="MobiDB-lite"/>
    </source>
</evidence>
<dbReference type="Proteomes" id="UP000275267">
    <property type="component" value="Unassembled WGS sequence"/>
</dbReference>
<dbReference type="Gene3D" id="4.10.60.10">
    <property type="entry name" value="Zinc finger, CCHC-type"/>
    <property type="match status" value="1"/>
</dbReference>
<feature type="compositionally biased region" description="Pro residues" evidence="1">
    <location>
        <begin position="18"/>
        <end position="29"/>
    </location>
</feature>
<name>A0A3L6PLF0_PANMI</name>
<dbReference type="SUPFAM" id="SSF57756">
    <property type="entry name" value="Retrovirus zinc finger-like domains"/>
    <property type="match status" value="1"/>
</dbReference>
<protein>
    <recommendedName>
        <fullName evidence="4">CCHC-type domain-containing protein</fullName>
    </recommendedName>
</protein>
<feature type="region of interest" description="Disordered" evidence="1">
    <location>
        <begin position="268"/>
        <end position="318"/>
    </location>
</feature>
<dbReference type="STRING" id="4540.A0A3L6PLF0"/>